<dbReference type="AlphaFoldDB" id="A0AAU7C9F0"/>
<evidence type="ECO:0000313" key="2">
    <source>
        <dbReference type="EMBL" id="XBH01396.1"/>
    </source>
</evidence>
<dbReference type="RefSeq" id="WP_406694099.1">
    <property type="nucleotide sequence ID" value="NZ_CP155447.1"/>
</dbReference>
<feature type="transmembrane region" description="Helical" evidence="1">
    <location>
        <begin position="7"/>
        <end position="25"/>
    </location>
</feature>
<keyword evidence="1" id="KW-1133">Transmembrane helix</keyword>
<name>A0AAU7C9F0_9BACT</name>
<dbReference type="EMBL" id="CP155447">
    <property type="protein sequence ID" value="XBH01396.1"/>
    <property type="molecule type" value="Genomic_DNA"/>
</dbReference>
<keyword evidence="1" id="KW-0812">Transmembrane</keyword>
<evidence type="ECO:0000256" key="1">
    <source>
        <dbReference type="SAM" id="Phobius"/>
    </source>
</evidence>
<feature type="transmembrane region" description="Helical" evidence="1">
    <location>
        <begin position="180"/>
        <end position="199"/>
    </location>
</feature>
<feature type="transmembrane region" description="Helical" evidence="1">
    <location>
        <begin position="126"/>
        <end position="151"/>
    </location>
</feature>
<organism evidence="2">
    <name type="scientific">Singulisphaera sp. Ch08</name>
    <dbReference type="NCBI Taxonomy" id="3120278"/>
    <lineage>
        <taxon>Bacteria</taxon>
        <taxon>Pseudomonadati</taxon>
        <taxon>Planctomycetota</taxon>
        <taxon>Planctomycetia</taxon>
        <taxon>Isosphaerales</taxon>
        <taxon>Isosphaeraceae</taxon>
        <taxon>Singulisphaera</taxon>
    </lineage>
</organism>
<gene>
    <name evidence="2" type="ORF">V5E97_23925</name>
</gene>
<protein>
    <submittedName>
        <fullName evidence="2">Uncharacterized protein</fullName>
    </submittedName>
</protein>
<feature type="transmembrane region" description="Helical" evidence="1">
    <location>
        <begin position="31"/>
        <end position="53"/>
    </location>
</feature>
<sequence length="382" mass="42211">MVGKRFTIAGLMGTVVLAAAGLAAFRSGSLFALRLFYTLTIVILLLATLAARLCREEMRAFWFGFATFGWVYVILALGLKPGMSPESLAVQPSLFTNEFLLSAEYVKKGHAFLREHVPSEELTGPVYSIAIGHLVVALGFAAVGGLTTFLFDGGQSRREGARAEVVPPDSPGGKRRRGRLLALGGVVTLVSLLGFRLFWGSTYGPYFPDLVFTEWSEKNEILSQWYGRHLEAMREPSLWKVAESGDDDLIYRMSRLPLYGHPFSIRVVKSGETITLTLVELDGNVGYEPGAISIHRTLRLAPHHWDGLIRRLEQVGYWETPTCVGNAVSDKRPELVIEGVSPGRYHVVIRHDAEENALSDVYRYLVELSGIEVDGLEPSGFH</sequence>
<accession>A0AAU7C9F0</accession>
<reference evidence="2" key="1">
    <citation type="submission" date="2024-05" db="EMBL/GenBank/DDBJ databases">
        <title>Planctomycetes of the genus Singulisphaera possess chitinolytic capabilities.</title>
        <authorList>
            <person name="Ivanova A."/>
        </authorList>
    </citation>
    <scope>NUCLEOTIDE SEQUENCE</scope>
    <source>
        <strain evidence="2">Ch08T</strain>
    </source>
</reference>
<keyword evidence="1" id="KW-0472">Membrane</keyword>
<feature type="transmembrane region" description="Helical" evidence="1">
    <location>
        <begin position="60"/>
        <end position="79"/>
    </location>
</feature>
<proteinExistence type="predicted"/>